<name>A0ABQ1PAJ9_9GAMM</name>
<evidence type="ECO:0000256" key="3">
    <source>
        <dbReference type="ARBA" id="ARBA00022840"/>
    </source>
</evidence>
<dbReference type="RefSeq" id="WP_150276374.1">
    <property type="nucleotide sequence ID" value="NZ_BMFF01000002.1"/>
</dbReference>
<organism evidence="5 6">
    <name type="scientific">Halopseudomonas salina</name>
    <dbReference type="NCBI Taxonomy" id="1323744"/>
    <lineage>
        <taxon>Bacteria</taxon>
        <taxon>Pseudomonadati</taxon>
        <taxon>Pseudomonadota</taxon>
        <taxon>Gammaproteobacteria</taxon>
        <taxon>Pseudomonadales</taxon>
        <taxon>Pseudomonadaceae</taxon>
        <taxon>Halopseudomonas</taxon>
    </lineage>
</organism>
<keyword evidence="1" id="KW-0547">Nucleotide-binding</keyword>
<evidence type="ECO:0000313" key="6">
    <source>
        <dbReference type="Proteomes" id="UP000638188"/>
    </source>
</evidence>
<dbReference type="InterPro" id="IPR029000">
    <property type="entry name" value="Cyclophilin-like_dom_sf"/>
</dbReference>
<comment type="caution">
    <text evidence="5">The sequence shown here is derived from an EMBL/GenBank/DDBJ whole genome shotgun (WGS) entry which is preliminary data.</text>
</comment>
<evidence type="ECO:0000313" key="5">
    <source>
        <dbReference type="EMBL" id="GGC93764.1"/>
    </source>
</evidence>
<reference evidence="6" key="1">
    <citation type="journal article" date="2019" name="Int. J. Syst. Evol. Microbiol.">
        <title>The Global Catalogue of Microorganisms (GCM) 10K type strain sequencing project: providing services to taxonomists for standard genome sequencing and annotation.</title>
        <authorList>
            <consortium name="The Broad Institute Genomics Platform"/>
            <consortium name="The Broad Institute Genome Sequencing Center for Infectious Disease"/>
            <person name="Wu L."/>
            <person name="Ma J."/>
        </authorList>
    </citation>
    <scope>NUCLEOTIDE SEQUENCE [LARGE SCALE GENOMIC DNA]</scope>
    <source>
        <strain evidence="6">CGMCC 1.12482</strain>
    </source>
</reference>
<sequence>MSGLLVEHTLGLAQLQDRGRFGVRHIGVTQGGALDWVAAHWANHLLGNSPDCAVMEIPLGGLTLRCEQDSTLAITGADLAATLDGIPVYAWQSFAVQRGQQLTFNPPLSGVRGYLAAPGGFAAPQVLGSRSTVGREKLGGFGGEGQPLRPGDRLEFAGDVRPLVRVPEALLPDYSRPAVLELLPGSRLAGFSGRSLFDAFNRPWQVDPRADRMGVRLRGPVLRYQGASLVSEGIPLGAIQVPPDGQPIILLNDRQTIGGYPCIGTLTPESVARLAQCPVGAYLTFRAIGVEQAQRQHLELLNQFGAPLMPYRVEHLSFR</sequence>
<evidence type="ECO:0000256" key="2">
    <source>
        <dbReference type="ARBA" id="ARBA00022801"/>
    </source>
</evidence>
<accession>A0ABQ1PAJ9</accession>
<evidence type="ECO:0000259" key="4">
    <source>
        <dbReference type="SMART" id="SM00797"/>
    </source>
</evidence>
<dbReference type="EMBL" id="BMFF01000002">
    <property type="protein sequence ID" value="GGC93764.1"/>
    <property type="molecule type" value="Genomic_DNA"/>
</dbReference>
<dbReference type="InterPro" id="IPR052708">
    <property type="entry name" value="PxpC"/>
</dbReference>
<dbReference type="Proteomes" id="UP000638188">
    <property type="component" value="Unassembled WGS sequence"/>
</dbReference>
<dbReference type="NCBIfam" id="TIGR00724">
    <property type="entry name" value="urea_amlyse_rel"/>
    <property type="match status" value="1"/>
</dbReference>
<dbReference type="SMART" id="SM00797">
    <property type="entry name" value="AHS2"/>
    <property type="match status" value="1"/>
</dbReference>
<dbReference type="InterPro" id="IPR003778">
    <property type="entry name" value="CT_A_B"/>
</dbReference>
<proteinExistence type="predicted"/>
<dbReference type="Gene3D" id="2.40.100.10">
    <property type="entry name" value="Cyclophilin-like"/>
    <property type="match status" value="1"/>
</dbReference>
<feature type="domain" description="Carboxyltransferase" evidence="4">
    <location>
        <begin position="25"/>
        <end position="301"/>
    </location>
</feature>
<dbReference type="Pfam" id="PF02626">
    <property type="entry name" value="CT_A_B"/>
    <property type="match status" value="1"/>
</dbReference>
<gene>
    <name evidence="5" type="ORF">GCM10007418_11620</name>
</gene>
<keyword evidence="2" id="KW-0378">Hydrolase</keyword>
<dbReference type="SUPFAM" id="SSF50891">
    <property type="entry name" value="Cyclophilin-like"/>
    <property type="match status" value="1"/>
</dbReference>
<protein>
    <recommendedName>
        <fullName evidence="4">Carboxyltransferase domain-containing protein</fullName>
    </recommendedName>
</protein>
<keyword evidence="3" id="KW-0067">ATP-binding</keyword>
<dbReference type="PANTHER" id="PTHR43309:SF4">
    <property type="entry name" value="CARBOXYLTRANSFERASE DOMAIN-CONTAINING PROTEIN"/>
    <property type="match status" value="1"/>
</dbReference>
<keyword evidence="6" id="KW-1185">Reference proteome</keyword>
<evidence type="ECO:0000256" key="1">
    <source>
        <dbReference type="ARBA" id="ARBA00022741"/>
    </source>
</evidence>
<dbReference type="PANTHER" id="PTHR43309">
    <property type="entry name" value="5-OXOPROLINASE SUBUNIT C"/>
    <property type="match status" value="1"/>
</dbReference>